<organism evidence="2 4">
    <name type="scientific">Schizosaccharomyces japonicus (strain yFS275 / FY16936)</name>
    <name type="common">Fission yeast</name>
    <dbReference type="NCBI Taxonomy" id="402676"/>
    <lineage>
        <taxon>Eukaryota</taxon>
        <taxon>Fungi</taxon>
        <taxon>Dikarya</taxon>
        <taxon>Ascomycota</taxon>
        <taxon>Taphrinomycotina</taxon>
        <taxon>Schizosaccharomycetes</taxon>
        <taxon>Schizosaccharomycetales</taxon>
        <taxon>Schizosaccharomycetaceae</taxon>
        <taxon>Schizosaccharomyces</taxon>
    </lineage>
</organism>
<evidence type="ECO:0000313" key="4">
    <source>
        <dbReference type="Proteomes" id="UP000001744"/>
    </source>
</evidence>
<dbReference type="Proteomes" id="UP000001744">
    <property type="component" value="Unassembled WGS sequence"/>
</dbReference>
<keyword evidence="4" id="KW-1185">Reference proteome</keyword>
<accession>B6JV60</accession>
<dbReference type="EMBL" id="KE651166">
    <property type="protein sequence ID" value="EEB05261.1"/>
    <property type="molecule type" value="Genomic_DNA"/>
</dbReference>
<dbReference type="JaponicusDB" id="SJAG_00262">
    <property type="gene designation" value="pof15"/>
</dbReference>
<dbReference type="PROSITE" id="PS50181">
    <property type="entry name" value="FBOX"/>
    <property type="match status" value="1"/>
</dbReference>
<protein>
    <submittedName>
        <fullName evidence="2">F-box protein</fullName>
    </submittedName>
</protein>
<dbReference type="AlphaFoldDB" id="B6JV60"/>
<dbReference type="VEuPathDB" id="FungiDB:SJAG_00262"/>
<feature type="domain" description="F-box" evidence="1">
    <location>
        <begin position="10"/>
        <end position="35"/>
    </location>
</feature>
<reference evidence="2 4" key="1">
    <citation type="journal article" date="2011" name="Science">
        <title>Comparative functional genomics of the fission yeasts.</title>
        <authorList>
            <person name="Rhind N."/>
            <person name="Chen Z."/>
            <person name="Yassour M."/>
            <person name="Thompson D.A."/>
            <person name="Haas B.J."/>
            <person name="Habib N."/>
            <person name="Wapinski I."/>
            <person name="Roy S."/>
            <person name="Lin M.F."/>
            <person name="Heiman D.I."/>
            <person name="Young S.K."/>
            <person name="Furuya K."/>
            <person name="Guo Y."/>
            <person name="Pidoux A."/>
            <person name="Chen H.M."/>
            <person name="Robbertse B."/>
            <person name="Goldberg J.M."/>
            <person name="Aoki K."/>
            <person name="Bayne E.H."/>
            <person name="Berlin A.M."/>
            <person name="Desjardins C.A."/>
            <person name="Dobbs E."/>
            <person name="Dukaj L."/>
            <person name="Fan L."/>
            <person name="FitzGerald M.G."/>
            <person name="French C."/>
            <person name="Gujja S."/>
            <person name="Hansen K."/>
            <person name="Keifenheim D."/>
            <person name="Levin J.Z."/>
            <person name="Mosher R.A."/>
            <person name="Mueller C.A."/>
            <person name="Pfiffner J."/>
            <person name="Priest M."/>
            <person name="Russ C."/>
            <person name="Smialowska A."/>
            <person name="Swoboda P."/>
            <person name="Sykes S.M."/>
            <person name="Vaughn M."/>
            <person name="Vengrova S."/>
            <person name="Yoder R."/>
            <person name="Zeng Q."/>
            <person name="Allshire R."/>
            <person name="Baulcombe D."/>
            <person name="Birren B.W."/>
            <person name="Brown W."/>
            <person name="Ekwall K."/>
            <person name="Kellis M."/>
            <person name="Leatherwood J."/>
            <person name="Levin H."/>
            <person name="Margalit H."/>
            <person name="Martienssen R."/>
            <person name="Nieduszynski C.A."/>
            <person name="Spatafora J.W."/>
            <person name="Friedman N."/>
            <person name="Dalgaard J.Z."/>
            <person name="Baumann P."/>
            <person name="Niki H."/>
            <person name="Regev A."/>
            <person name="Nusbaum C."/>
        </authorList>
    </citation>
    <scope>NUCLEOTIDE SEQUENCE [LARGE SCALE GENOMIC DNA]</scope>
    <source>
        <strain evidence="4">yFS275 / FY16936</strain>
    </source>
</reference>
<dbReference type="HOGENOM" id="CLU_1143102_0_0_1"/>
<dbReference type="RefSeq" id="XP_002171554.1">
    <property type="nucleotide sequence ID" value="XM_002171518.2"/>
</dbReference>
<dbReference type="GeneID" id="7047849"/>
<gene>
    <name evidence="3" type="primary">pof15</name>
    <name evidence="2" type="ORF">SJAG_00262</name>
</gene>
<evidence type="ECO:0000313" key="2">
    <source>
        <dbReference type="EMBL" id="EEB05261.1"/>
    </source>
</evidence>
<evidence type="ECO:0000259" key="1">
    <source>
        <dbReference type="PROSITE" id="PS50181"/>
    </source>
</evidence>
<dbReference type="STRING" id="402676.B6JV60"/>
<dbReference type="OMA" id="DQNTQHV"/>
<evidence type="ECO:0000313" key="3">
    <source>
        <dbReference type="JaponicusDB" id="SJAG_00262"/>
    </source>
</evidence>
<proteinExistence type="predicted"/>
<sequence length="230" mass="26049">MISSYSSSQPVSIPKLPAELIRHVMHYMPAMDVFRTGKCFSSYLVACASDIIQRRLSFIDDYSLVCSAKNVFATEEACSFTARRNNALLDYEGYSVFELDGNSDTGNGALRLTFDSDDDFLPFVEDAEDAVLPFMNLRIHMSLMCLKQDKNVRRAIFPCLQTHVRVKRSQLDDFFLANRPDTLWLSPLQSHNIGLIVEPVDSAPGKYVLNVSSVLVRNDYLLSRIECDLR</sequence>
<name>B6JV60_SCHJY</name>
<dbReference type="InterPro" id="IPR001810">
    <property type="entry name" value="F-box_dom"/>
</dbReference>